<sequence length="143" mass="16485">MPNIEERRRPVPKRDENPPPHFGIPFEPLNENDGGDSQGLTASASKRERSADLKDLQKMIIQKGWTLYQMDINIAFLYRVLSETLYMSLPPGYLPSDEKKVCKLNRSSNNVFIALLGYVDDIFVVENNLPEIEKFKEFLKIKI</sequence>
<feature type="region of interest" description="Disordered" evidence="1">
    <location>
        <begin position="1"/>
        <end position="47"/>
    </location>
</feature>
<dbReference type="Pfam" id="PF07727">
    <property type="entry name" value="RVT_2"/>
    <property type="match status" value="1"/>
</dbReference>
<name>A0A6L2LR43_TANCI</name>
<dbReference type="EMBL" id="BKCJ010004991">
    <property type="protein sequence ID" value="GEU64271.1"/>
    <property type="molecule type" value="Genomic_DNA"/>
</dbReference>
<proteinExistence type="predicted"/>
<evidence type="ECO:0000256" key="1">
    <source>
        <dbReference type="SAM" id="MobiDB-lite"/>
    </source>
</evidence>
<dbReference type="AlphaFoldDB" id="A0A6L2LR43"/>
<accession>A0A6L2LR43</accession>
<feature type="compositionally biased region" description="Basic and acidic residues" evidence="1">
    <location>
        <begin position="1"/>
        <end position="18"/>
    </location>
</feature>
<dbReference type="InterPro" id="IPR013103">
    <property type="entry name" value="RVT_2"/>
</dbReference>
<feature type="domain" description="Reverse transcriptase Ty1/copia-type" evidence="2">
    <location>
        <begin position="54"/>
        <end position="107"/>
    </location>
</feature>
<gene>
    <name evidence="3" type="ORF">Tci_036249</name>
</gene>
<evidence type="ECO:0000313" key="3">
    <source>
        <dbReference type="EMBL" id="GEU64271.1"/>
    </source>
</evidence>
<evidence type="ECO:0000259" key="2">
    <source>
        <dbReference type="Pfam" id="PF07727"/>
    </source>
</evidence>
<protein>
    <recommendedName>
        <fullName evidence="2">Reverse transcriptase Ty1/copia-type domain-containing protein</fullName>
    </recommendedName>
</protein>
<organism evidence="3">
    <name type="scientific">Tanacetum cinerariifolium</name>
    <name type="common">Dalmatian daisy</name>
    <name type="synonym">Chrysanthemum cinerariifolium</name>
    <dbReference type="NCBI Taxonomy" id="118510"/>
    <lineage>
        <taxon>Eukaryota</taxon>
        <taxon>Viridiplantae</taxon>
        <taxon>Streptophyta</taxon>
        <taxon>Embryophyta</taxon>
        <taxon>Tracheophyta</taxon>
        <taxon>Spermatophyta</taxon>
        <taxon>Magnoliopsida</taxon>
        <taxon>eudicotyledons</taxon>
        <taxon>Gunneridae</taxon>
        <taxon>Pentapetalae</taxon>
        <taxon>asterids</taxon>
        <taxon>campanulids</taxon>
        <taxon>Asterales</taxon>
        <taxon>Asteraceae</taxon>
        <taxon>Asteroideae</taxon>
        <taxon>Anthemideae</taxon>
        <taxon>Anthemidinae</taxon>
        <taxon>Tanacetum</taxon>
    </lineage>
</organism>
<reference evidence="3" key="1">
    <citation type="journal article" date="2019" name="Sci. Rep.">
        <title>Draft genome of Tanacetum cinerariifolium, the natural source of mosquito coil.</title>
        <authorList>
            <person name="Yamashiro T."/>
            <person name="Shiraishi A."/>
            <person name="Satake H."/>
            <person name="Nakayama K."/>
        </authorList>
    </citation>
    <scope>NUCLEOTIDE SEQUENCE</scope>
</reference>
<comment type="caution">
    <text evidence="3">The sequence shown here is derived from an EMBL/GenBank/DDBJ whole genome shotgun (WGS) entry which is preliminary data.</text>
</comment>